<name>A0ABN7AUU8_9HEMI</name>
<evidence type="ECO:0000313" key="3">
    <source>
        <dbReference type="Proteomes" id="UP001307889"/>
    </source>
</evidence>
<dbReference type="Proteomes" id="UP001307889">
    <property type="component" value="Chromosome 6"/>
</dbReference>
<dbReference type="EMBL" id="AP028914">
    <property type="protein sequence ID" value="BES95966.1"/>
    <property type="molecule type" value="Genomic_DNA"/>
</dbReference>
<feature type="region of interest" description="Disordered" evidence="1">
    <location>
        <begin position="64"/>
        <end position="96"/>
    </location>
</feature>
<gene>
    <name evidence="2" type="ORF">NTJ_08775</name>
</gene>
<feature type="compositionally biased region" description="Basic residues" evidence="1">
    <location>
        <begin position="87"/>
        <end position="96"/>
    </location>
</feature>
<evidence type="ECO:0000313" key="2">
    <source>
        <dbReference type="EMBL" id="BES95966.1"/>
    </source>
</evidence>
<reference evidence="2 3" key="1">
    <citation type="submission" date="2023-09" db="EMBL/GenBank/DDBJ databases">
        <title>Nesidiocoris tenuis whole genome shotgun sequence.</title>
        <authorList>
            <person name="Shibata T."/>
            <person name="Shimoda M."/>
            <person name="Kobayashi T."/>
            <person name="Uehara T."/>
        </authorList>
    </citation>
    <scope>NUCLEOTIDE SEQUENCE [LARGE SCALE GENOMIC DNA]</scope>
    <source>
        <strain evidence="2 3">Japan</strain>
    </source>
</reference>
<keyword evidence="3" id="KW-1185">Reference proteome</keyword>
<organism evidence="2 3">
    <name type="scientific">Nesidiocoris tenuis</name>
    <dbReference type="NCBI Taxonomy" id="355587"/>
    <lineage>
        <taxon>Eukaryota</taxon>
        <taxon>Metazoa</taxon>
        <taxon>Ecdysozoa</taxon>
        <taxon>Arthropoda</taxon>
        <taxon>Hexapoda</taxon>
        <taxon>Insecta</taxon>
        <taxon>Pterygota</taxon>
        <taxon>Neoptera</taxon>
        <taxon>Paraneoptera</taxon>
        <taxon>Hemiptera</taxon>
        <taxon>Heteroptera</taxon>
        <taxon>Panheteroptera</taxon>
        <taxon>Cimicomorpha</taxon>
        <taxon>Miridae</taxon>
        <taxon>Dicyphina</taxon>
        <taxon>Nesidiocoris</taxon>
    </lineage>
</organism>
<proteinExistence type="predicted"/>
<accession>A0ABN7AUU8</accession>
<protein>
    <submittedName>
        <fullName evidence="2">Uncharacterized protein</fullName>
    </submittedName>
</protein>
<sequence>MAVSLADGGDGGRDGPEVVAMETGLIRPITTGPEKPPLFKLQHNSVTCYGTGKRTELAGIPRERERGENKVKCKKFQASNGEGNTRFGRRRQERAR</sequence>
<evidence type="ECO:0000256" key="1">
    <source>
        <dbReference type="SAM" id="MobiDB-lite"/>
    </source>
</evidence>